<dbReference type="PANTHER" id="PTHR12199">
    <property type="entry name" value="INTERPHOTORECEPTOR MATRIX PROTEOGLYCAN"/>
    <property type="match status" value="1"/>
</dbReference>
<feature type="compositionally biased region" description="Basic and acidic residues" evidence="18">
    <location>
        <begin position="374"/>
        <end position="388"/>
    </location>
</feature>
<feature type="region of interest" description="Disordered" evidence="18">
    <location>
        <begin position="2148"/>
        <end position="2195"/>
    </location>
</feature>
<keyword evidence="11 19" id="KW-0472">Membrane</keyword>
<feature type="compositionally biased region" description="Polar residues" evidence="18">
    <location>
        <begin position="389"/>
        <end position="399"/>
    </location>
</feature>
<protein>
    <recommendedName>
        <fullName evidence="16">Interphotoreceptor matrix proteoglycan 2</fullName>
    </recommendedName>
    <alternativeName>
        <fullName evidence="17">Sialoprotein associated with cones and rods proteoglycan</fullName>
    </alternativeName>
</protein>
<evidence type="ECO:0000256" key="13">
    <source>
        <dbReference type="ARBA" id="ARBA00023180"/>
    </source>
</evidence>
<evidence type="ECO:0000256" key="7">
    <source>
        <dbReference type="ARBA" id="ARBA00022692"/>
    </source>
</evidence>
<evidence type="ECO:0000313" key="22">
    <source>
        <dbReference type="RefSeq" id="XP_009294722.1"/>
    </source>
</evidence>
<dbReference type="FunFam" id="3.30.70.960:FF:000002">
    <property type="entry name" value="Interphotoreceptor matrix proteoglycan 2"/>
    <property type="match status" value="1"/>
</dbReference>
<evidence type="ECO:0000256" key="12">
    <source>
        <dbReference type="ARBA" id="ARBA00023157"/>
    </source>
</evidence>
<proteinExistence type="predicted"/>
<dbReference type="GO" id="GO:0005540">
    <property type="term" value="F:hyaluronic acid binding"/>
    <property type="evidence" value="ECO:0000318"/>
    <property type="project" value="GO_Central"/>
</dbReference>
<dbReference type="PROSITE" id="PS50024">
    <property type="entry name" value="SEA"/>
    <property type="match status" value="2"/>
</dbReference>
<keyword evidence="3" id="KW-0964">Secreted</keyword>
<feature type="transmembrane region" description="Helical" evidence="19">
    <location>
        <begin position="2675"/>
        <end position="2699"/>
    </location>
</feature>
<dbReference type="PROSITE" id="PS01186">
    <property type="entry name" value="EGF_2"/>
    <property type="match status" value="1"/>
</dbReference>
<dbReference type="PANTHER" id="PTHR12199:SF4">
    <property type="entry name" value="INTERPHOTORECEPTOR MATRIX PROTEOGLYCAN 2"/>
    <property type="match status" value="1"/>
</dbReference>
<evidence type="ECO:0000256" key="9">
    <source>
        <dbReference type="ARBA" id="ARBA00022737"/>
    </source>
</evidence>
<keyword evidence="10 19" id="KW-1133">Transmembrane helix</keyword>
<dbReference type="AGR" id="ZFIN:ZDB-GENE-081031-56"/>
<evidence type="ECO:0000256" key="4">
    <source>
        <dbReference type="ARBA" id="ARBA00022530"/>
    </source>
</evidence>
<feature type="region of interest" description="Disordered" evidence="18">
    <location>
        <begin position="374"/>
        <end position="399"/>
    </location>
</feature>
<evidence type="ECO:0000256" key="10">
    <source>
        <dbReference type="ARBA" id="ARBA00022989"/>
    </source>
</evidence>
<keyword evidence="13" id="KW-0325">Glycoprotein</keyword>
<evidence type="ECO:0000256" key="8">
    <source>
        <dbReference type="ARBA" id="ARBA00022729"/>
    </source>
</evidence>
<feature type="compositionally biased region" description="Polar residues" evidence="18">
    <location>
        <begin position="1836"/>
        <end position="1852"/>
    </location>
</feature>
<keyword evidence="12" id="KW-1015">Disulfide bond</keyword>
<sequence length="2821" mass="309661">MPDLPFKCIWWGLTLLLLTGYFSIDADTGTHEDYLANGNTMLLDTNEVLNHLLLLDKGKTLNYMSAEGKTALSRHKRDLLFPNGVKLCSHETVQQAVQNHLNYFHLRVCQETIWEAYKIFWDRLPEKEEYQIWMKKCQNGSISVFDIGRSFSQSAEHLALISSRVASSTITSTSAPTSPWQPECRHQTTTTSPTLAKAEQVGILIPEAVPGSQVVTPQTFADDIVITTLPTRLQVTPGITPKPDLVTAFKDTVKPISETEPEVILGTTSESPVKALDTITIKHEEVVVVSESKLLITERTSEDSTSRKYDYEFPTTFKDSLVINTPIVLTTEFSEQMYSEIGQGFSDGTVKTVAVTIQKELDIVSKSTLLTTDKTPEVSTSKKSEHDNPTNFVDSLGISTNTPRVTTSELKEDLHSELEQVAGQDVIHSPVKTTHVTIKHEVLDTNTTLMTTDRTPYSTSAKYERVIPTSFEDSLVTSSSTEQDMTNVPIKTAYATISHGESEIVTESTITTTNRNLEDSSLAKYDYGIPQGIDTSSGVINESSTKEHNSVSKLNIGQTTTEGPQTTDAVQYVESDIVSEETLKSTGRTAVSSNSTKIEADLSTTPEDLTGVSTNTPEIVTRDSITILIPETEGITKNPVKSAPITIQHVDVDDVLAATVMSTHKPPKVSPTEISPDQNLLPEESKLPTPTKLAEVLSATEELPKDQTDKDVAKIVYVSTVPELVSPTIPAYTSTDTTKENLHVLTGGAVVTSLDKDEEEHTPHTKESKITQVTTGAELPGTITESTHGMWRETQEPINVTPDAEDNHLGKEGYIITEIPEVAEVPAGVTPKMIVETTTATESVFTVKDTSIIVDKTGIVKPVVTTTEAAELTEVGFEDLGTDKVTILENTLEDSVGLTNEPFAVSWGVTEATILEESYVESTESISGKEKSTETIKITGEATTDDIGTSETDIVVPVTDRIEDNVNVSPKNDDAKETNIFEDTTPDLSVTNSEKDILTTTIHKDMHEVTEPLNIPEVTHKVVIEITDDVRETRGDSLPETPEVTTETPKVATEADVKTTTNVISKAPEVILKTTVTKSDTPDVTTQTPLLKLEDTERVEIVPETPDIQVVQTEHSENDIPTPVLKVEDFTVALNDLTTPIQKTSSTTLQQDISNDILEENNVMGNEIDDIVVRPVRPVGDHILELSIKLRGESYDDALRDPSSNYYQHLSTLFVEKIEEVFERLPGFKKIYVLEFRPQKDIEGGLAVVVHYAVVLEGDGSGVSNETMDYINLHSNMVENSFTDPEELPTVVYTITDFRNYISEALHKDNFIRNATLNVDIDSLQLENVETLLPSKPTSRPFDSSDMMDNVLASEKPPDVPGQELSNNDIFITNYDIFDPDPWTGGQSEDRNANDVIIFEESPTQSPVEVSLKNLDIEVTSKSETSSSAPVPDEAVIEEEGFLQTATTVSPIIDTITEFTLPTESPHKVEETPVSPVEPPEVEETTLGDLTDLGSGSGFSGDHIGPDIWPWSSETSQEVLKEDTNDEIHQLQENQESIIKQLEPLHQDVTPEEPFLDRVLVTQDIRTNPHYTTTDQAPVFWTMETLTVELSMQTQVAPEHYDDYFPDASITMATLVTNQPLLHVHNPLETKDLDASQSPGTISSTADKDYTERLVTPTVIQPSETVAVDKHTTTDNKQNLETMGTLSATLGSTMKSTEISSTTQLPVIINNNTVSVEGPANSSEAVQHSVNEGITELPALVWPDIEGSDEEFKVLDEDMELVKFVPTKSPVTELLEEDLVGDEILVATTTTTTTLSSTTVATVVTSLGHSASLTPEKDSPFTWISHSSIDEDEPVQESTTEPLPTQSPTASVLPKTTTQTLMHTYIAAVAGEPVLSDNMDNKDSTTMSTLLDVSKHLKTLSSTSVQSFSEPTFTPTVHIIKHGETSDDSVQDVVETGEVLDDSVQDVLEHEDISYGSVQDVVVSGETSNDSVQDVVETGEVLDDSVQDVLEHEDILSGPVQDVVVSGETAEDSVQDLVETREVLDDSVQDVLEHEDILSGPVQDVVVSGETADDSVQDLVETGEVLDDSVQDVLEHEVISFGPVQDVVVSGKTSNDSVQDVVESAKDSDAPIQDVFEHKDISVDSVQDVVVSGETADDSIQDLFKHEGTSFDTVQDEVESRETSDDSVQNVVEHEDSSDDAVQDVVESGDTSDDSVQDIFESAETSDDSVQDVAETGKESDDLVQDIFENKDISVDSVQDVVVSGETSDDSIQGLLEHEGTSVDIVQDEVEFRENSDDSVLNVVKHEDTSDDSIQDVVETGEVSDSSVQDVAESGETLDDSVQDFVKTGEISIDSVHNLFEPEKNVDDSVQDVVETGEVSVDSVQDVIELGDTLDDSAQGIVEPEEMADNFIKESTVKPRPDIKGLILPTETVNYESATMKVPAPVNPSITEFKVSFDIFPFDDPTDDEDNGSGFAHGTDLASLALPASPGRALIVFFSLRVTNMKFSEDLFNKSSTEYKALEQRFLELLVPYLQSNLSNFQNLEILNFRNGSIVVNSRMKFAKPVPHGVTTAVYLILEDFCNTAYQTMNLAIDKYSLDVESGDQADPCKFQACNEFSKCLVNRWSGEAECVCNAGYFSVDGLPCQSICDIQEDFCLNDGKCDIIPGKGAICRCRVGENWWYRGEHCEEYVSEPLVVGIAIASVAGFLLVASGVIFFLARTLRDQYDTDDSEDPLRYAENLPSLERATKYNPMFESEVTAGHNQYYRRYPEAPAFSTGSTEISTDFSSEEIRHIYQNSELTKEEIQDRIRIIELYAKDRQFADFVRQHQVALDARRESSSN</sequence>
<evidence type="ECO:0000256" key="18">
    <source>
        <dbReference type="SAM" id="MobiDB-lite"/>
    </source>
</evidence>
<feature type="domain" description="SEA" evidence="21">
    <location>
        <begin position="1180"/>
        <end position="1297"/>
    </location>
</feature>
<dbReference type="GO" id="GO:0008201">
    <property type="term" value="F:heparin binding"/>
    <property type="evidence" value="ECO:0000318"/>
    <property type="project" value="GO_Central"/>
</dbReference>
<dbReference type="RefSeq" id="XP_009294722.1">
    <property type="nucleotide sequence ID" value="XM_009296447.3"/>
</dbReference>
<dbReference type="SUPFAM" id="SSF82671">
    <property type="entry name" value="SEA domain"/>
    <property type="match status" value="2"/>
</dbReference>
<dbReference type="Gene3D" id="3.30.70.960">
    <property type="entry name" value="SEA domain"/>
    <property type="match status" value="1"/>
</dbReference>
<dbReference type="GO" id="GO:0033165">
    <property type="term" value="C:interphotoreceptor matrix"/>
    <property type="evidence" value="ECO:0007669"/>
    <property type="project" value="UniProtKB-SubCell"/>
</dbReference>
<dbReference type="InterPro" id="IPR036364">
    <property type="entry name" value="SEA_dom_sf"/>
</dbReference>
<comment type="subcellular location">
    <subcellularLocation>
        <location evidence="15">Photoreceptor inner segment membrane</location>
        <topology evidence="15">Single-pass type I membrane protein</topology>
    </subcellularLocation>
    <subcellularLocation>
        <location evidence="1">Photoreceptor outer segment membrane</location>
        <topology evidence="1">Single-pass type I membrane protein</topology>
    </subcellularLocation>
    <subcellularLocation>
        <location evidence="2">Secreted</location>
        <location evidence="2">Extracellular space</location>
        <location evidence="2">Extracellular matrix</location>
        <location evidence="2">Interphotoreceptor matrix</location>
    </subcellularLocation>
</comment>
<reference evidence="22" key="1">
    <citation type="submission" date="2023-09" db="UniProtKB">
        <authorList>
            <consortium name="RefSeq"/>
        </authorList>
    </citation>
    <scope>IDENTIFICATION</scope>
    <source>
        <strain evidence="22">Tuebingen</strain>
    </source>
</reference>
<keyword evidence="14" id="KW-0966">Cell projection</keyword>
<evidence type="ECO:0000256" key="6">
    <source>
        <dbReference type="ARBA" id="ARBA00022674"/>
    </source>
</evidence>
<feature type="region of interest" description="Disordered" evidence="18">
    <location>
        <begin position="663"/>
        <end position="685"/>
    </location>
</feature>
<feature type="chain" id="PRO_5045020487" description="Interphotoreceptor matrix proteoglycan 2" evidence="20">
    <location>
        <begin position="27"/>
        <end position="2821"/>
    </location>
</feature>
<keyword evidence="4" id="KW-0272">Extracellular matrix</keyword>
<evidence type="ECO:0000256" key="3">
    <source>
        <dbReference type="ARBA" id="ARBA00022525"/>
    </source>
</evidence>
<dbReference type="InterPro" id="IPR000742">
    <property type="entry name" value="EGF"/>
</dbReference>
<evidence type="ECO:0000256" key="5">
    <source>
        <dbReference type="ARBA" id="ARBA00022536"/>
    </source>
</evidence>
<feature type="domain" description="SEA" evidence="21">
    <location>
        <begin position="2472"/>
        <end position="2585"/>
    </location>
</feature>
<dbReference type="Pfam" id="PF01390">
    <property type="entry name" value="SEA"/>
    <property type="match status" value="2"/>
</dbReference>
<keyword evidence="9" id="KW-0677">Repeat</keyword>
<evidence type="ECO:0000256" key="20">
    <source>
        <dbReference type="SAM" id="SignalP"/>
    </source>
</evidence>
<evidence type="ECO:0000256" key="2">
    <source>
        <dbReference type="ARBA" id="ARBA00004593"/>
    </source>
</evidence>
<dbReference type="ZFIN" id="ZDB-GENE-081031-56">
    <property type="gene designation" value="impg2b"/>
</dbReference>
<organism evidence="22">
    <name type="scientific">Danio rerio</name>
    <name type="common">Zebrafish</name>
    <name type="synonym">Brachydanio rerio</name>
    <dbReference type="NCBI Taxonomy" id="7955"/>
    <lineage>
        <taxon>Eukaryota</taxon>
        <taxon>Metazoa</taxon>
        <taxon>Chordata</taxon>
        <taxon>Craniata</taxon>
        <taxon>Vertebrata</taxon>
        <taxon>Euteleostomi</taxon>
        <taxon>Actinopterygii</taxon>
        <taxon>Neopterygii</taxon>
        <taxon>Teleostei</taxon>
        <taxon>Ostariophysi</taxon>
        <taxon>Cypriniformes</taxon>
        <taxon>Danionidae</taxon>
        <taxon>Danioninae</taxon>
        <taxon>Danio</taxon>
    </lineage>
</organism>
<evidence type="ECO:0000256" key="15">
    <source>
        <dbReference type="ARBA" id="ARBA00060509"/>
    </source>
</evidence>
<dbReference type="InterPro" id="IPR039861">
    <property type="entry name" value="IMPG"/>
</dbReference>
<keyword evidence="8 20" id="KW-0732">Signal</keyword>
<dbReference type="OrthoDB" id="9908153at2759"/>
<gene>
    <name evidence="22 23" type="primary">impg2b</name>
</gene>
<evidence type="ECO:0000313" key="23">
    <source>
        <dbReference type="ZFIN" id="ZDB-GENE-081031-56"/>
    </source>
</evidence>
<evidence type="ECO:0000256" key="16">
    <source>
        <dbReference type="ARBA" id="ARBA00074164"/>
    </source>
</evidence>
<dbReference type="KEGG" id="dre:570058"/>
<keyword evidence="7 19" id="KW-0812">Transmembrane</keyword>
<keyword evidence="6" id="KW-0358">Heparin-binding</keyword>
<evidence type="ECO:0000256" key="17">
    <source>
        <dbReference type="ARBA" id="ARBA00080162"/>
    </source>
</evidence>
<dbReference type="InterPro" id="IPR000082">
    <property type="entry name" value="SEA_dom"/>
</dbReference>
<evidence type="ECO:0000256" key="19">
    <source>
        <dbReference type="SAM" id="Phobius"/>
    </source>
</evidence>
<feature type="signal peptide" evidence="20">
    <location>
        <begin position="1"/>
        <end position="26"/>
    </location>
</feature>
<dbReference type="SMART" id="SM00200">
    <property type="entry name" value="SEA"/>
    <property type="match status" value="2"/>
</dbReference>
<accession>A0A8M3B5Q4</accession>
<evidence type="ECO:0000256" key="11">
    <source>
        <dbReference type="ARBA" id="ARBA00023136"/>
    </source>
</evidence>
<name>A0A8M3B5Q4_DANRE</name>
<evidence type="ECO:0000256" key="14">
    <source>
        <dbReference type="ARBA" id="ARBA00023273"/>
    </source>
</evidence>
<evidence type="ECO:0000259" key="21">
    <source>
        <dbReference type="PROSITE" id="PS50024"/>
    </source>
</evidence>
<feature type="region of interest" description="Disordered" evidence="18">
    <location>
        <begin position="1829"/>
        <end position="1852"/>
    </location>
</feature>
<evidence type="ECO:0000256" key="1">
    <source>
        <dbReference type="ARBA" id="ARBA00004451"/>
    </source>
</evidence>
<dbReference type="CTD" id="570058"/>
<keyword evidence="5" id="KW-0245">EGF-like domain</keyword>
<dbReference type="GO" id="GO:0007601">
    <property type="term" value="P:visual perception"/>
    <property type="evidence" value="ECO:0007669"/>
    <property type="project" value="InterPro"/>
</dbReference>